<keyword evidence="3 5" id="KW-0347">Helicase</keyword>
<dbReference type="eggNOG" id="COG3973">
    <property type="taxonomic scope" value="Bacteria"/>
</dbReference>
<feature type="binding site" evidence="5">
    <location>
        <begin position="229"/>
        <end position="236"/>
    </location>
    <ligand>
        <name>ATP</name>
        <dbReference type="ChEBI" id="CHEBI:30616"/>
    </ligand>
</feature>
<dbReference type="Gene3D" id="3.40.50.300">
    <property type="entry name" value="P-loop containing nucleotide triphosphate hydrolases"/>
    <property type="match status" value="3"/>
</dbReference>
<evidence type="ECO:0000256" key="2">
    <source>
        <dbReference type="ARBA" id="ARBA00022801"/>
    </source>
</evidence>
<dbReference type="NCBIfam" id="NF041464">
    <property type="entry name" value="HelD_BACSU"/>
    <property type="match status" value="1"/>
</dbReference>
<evidence type="ECO:0000256" key="1">
    <source>
        <dbReference type="ARBA" id="ARBA00022741"/>
    </source>
</evidence>
<dbReference type="PATRIC" id="fig|1423807.3.peg.1645"/>
<dbReference type="Pfam" id="PF00580">
    <property type="entry name" value="UvrD-helicase"/>
    <property type="match status" value="1"/>
</dbReference>
<comment type="caution">
    <text evidence="7">The sequence shown here is derived from an EMBL/GenBank/DDBJ whole genome shotgun (WGS) entry which is preliminary data.</text>
</comment>
<dbReference type="GO" id="GO:0005829">
    <property type="term" value="C:cytosol"/>
    <property type="evidence" value="ECO:0007669"/>
    <property type="project" value="TreeGrafter"/>
</dbReference>
<dbReference type="GO" id="GO:0016787">
    <property type="term" value="F:hydrolase activity"/>
    <property type="evidence" value="ECO:0007669"/>
    <property type="project" value="UniProtKB-UniRule"/>
</dbReference>
<dbReference type="SUPFAM" id="SSF52540">
    <property type="entry name" value="P-loop containing nucleoside triphosphate hydrolases"/>
    <property type="match status" value="1"/>
</dbReference>
<dbReference type="InterPro" id="IPR048228">
    <property type="entry name" value="HelD_bacillota"/>
</dbReference>
<dbReference type="Pfam" id="PF13538">
    <property type="entry name" value="UvrD_C_2"/>
    <property type="match status" value="1"/>
</dbReference>
<dbReference type="PROSITE" id="PS51198">
    <property type="entry name" value="UVRD_HELICASE_ATP_BIND"/>
    <property type="match status" value="1"/>
</dbReference>
<evidence type="ECO:0000256" key="4">
    <source>
        <dbReference type="ARBA" id="ARBA00022840"/>
    </source>
</evidence>
<dbReference type="Proteomes" id="UP000051820">
    <property type="component" value="Unassembled WGS sequence"/>
</dbReference>
<dbReference type="PANTHER" id="PTHR11070:SF17">
    <property type="entry name" value="DNA HELICASE IV"/>
    <property type="match status" value="1"/>
</dbReference>
<keyword evidence="4 5" id="KW-0067">ATP-binding</keyword>
<dbReference type="GO" id="GO:0005524">
    <property type="term" value="F:ATP binding"/>
    <property type="evidence" value="ECO:0007669"/>
    <property type="project" value="UniProtKB-UniRule"/>
</dbReference>
<proteinExistence type="predicted"/>
<dbReference type="InterPro" id="IPR000212">
    <property type="entry name" value="DNA_helicase_UvrD/REP"/>
</dbReference>
<dbReference type="EMBL" id="AZGF01000038">
    <property type="protein sequence ID" value="KRM09639.1"/>
    <property type="molecule type" value="Genomic_DNA"/>
</dbReference>
<dbReference type="RefSeq" id="WP_010621570.1">
    <property type="nucleotide sequence ID" value="NZ_AZGF01000038.1"/>
</dbReference>
<dbReference type="OrthoDB" id="9787585at2"/>
<dbReference type="GO" id="GO:0003677">
    <property type="term" value="F:DNA binding"/>
    <property type="evidence" value="ECO:0007669"/>
    <property type="project" value="InterPro"/>
</dbReference>
<dbReference type="STRING" id="1423807.FD16_GL001605"/>
<keyword evidence="1 5" id="KW-0547">Nucleotide-binding</keyword>
<evidence type="ECO:0000313" key="7">
    <source>
        <dbReference type="EMBL" id="KRM09639.1"/>
    </source>
</evidence>
<evidence type="ECO:0000256" key="5">
    <source>
        <dbReference type="PROSITE-ProRule" id="PRU00560"/>
    </source>
</evidence>
<dbReference type="InterPro" id="IPR027417">
    <property type="entry name" value="P-loop_NTPase"/>
</dbReference>
<dbReference type="Gene3D" id="1.10.10.160">
    <property type="match status" value="1"/>
</dbReference>
<accession>A0A0R1VVL3</accession>
<dbReference type="InterPro" id="IPR014016">
    <property type="entry name" value="UvrD-like_ATP-bd"/>
</dbReference>
<feature type="domain" description="UvrD-like helicase ATP-binding" evidence="6">
    <location>
        <begin position="208"/>
        <end position="600"/>
    </location>
</feature>
<keyword evidence="8" id="KW-1185">Reference proteome</keyword>
<keyword evidence="2 5" id="KW-0378">Hydrolase</keyword>
<gene>
    <name evidence="7" type="ORF">FD16_GL001605</name>
</gene>
<dbReference type="GO" id="GO:0043138">
    <property type="term" value="F:3'-5' DNA helicase activity"/>
    <property type="evidence" value="ECO:0007669"/>
    <property type="project" value="TreeGrafter"/>
</dbReference>
<evidence type="ECO:0000313" key="8">
    <source>
        <dbReference type="Proteomes" id="UP000051820"/>
    </source>
</evidence>
<dbReference type="GO" id="GO:0000725">
    <property type="term" value="P:recombinational repair"/>
    <property type="evidence" value="ECO:0007669"/>
    <property type="project" value="TreeGrafter"/>
</dbReference>
<evidence type="ECO:0000256" key="3">
    <source>
        <dbReference type="ARBA" id="ARBA00022806"/>
    </source>
</evidence>
<protein>
    <submittedName>
        <fullName evidence="7">Superfamily I DNA RNA helicase-like protein</fullName>
    </submittedName>
</protein>
<sequence length="764" mass="88239">MADSIQDYEQQHLNEVVDKIRTAQKKAKQDIASAKSDVDDINSQFDDIHINSTSYSGMMDTAMSVRQQQQMLSQREGSWQHANQKLQTLRKLEDTPYFARIDFQEKGEKGPETIYIGLATFTDRPDHFLVYDWRAPISSVYYDGGLGEITYQTPDGEQSVDVTLKRQFQIKNGTIVTIYDTDETVGDQMLLEALGTHSDTKMKSIVTTIQQAQNQIIRNTDADLLFVQGAAGSGKTAAVLQRVAWLLYRYRGNLNSGQVVLFSPNQLFNDYINQVLPELGEQNMVQMTYFQFANRRIPSFQVQTLQERFESNEDVTNNNITTMKTSLAYFHATERYAKHLEKSDMRFRNLMFNDKVFISRDKIEEIYYSFNINYHLGNRLDATKQELVRMLNRRISSEMRAKWVEQQVQSLSKQDLDSLYGDHPREFDSADKEFKFLARQIVIQAFRPIKKAIDHNRWISINSQFMHLMKTTPHLINLDKYGISEEEWANHVDQTYERLRERHLDASDVSVYLYLYDLITGKRGERDIRYVFVDEVQDYDAFQLAYLKFCFPKARFTLLGDLNQAIFTKENSRTLLSQLGTMFDPDKTKVVQLTKSYRSTKQITEFTRAILDNGEAVEPFDRNGELPKVYVKESGPEAIEQVIESLKVEQKNHDATAVIGKTLADSEAIFEELKAHGLKSTLIKTENQRLVSGTLVVPSYLAKGLEFDAVIVWEANKDQYTNDDQRQLLYTICSRAMHSLNIISSGELTPLLDQVPQDKYELIK</sequence>
<evidence type="ECO:0000259" key="6">
    <source>
        <dbReference type="PROSITE" id="PS51198"/>
    </source>
</evidence>
<dbReference type="PANTHER" id="PTHR11070">
    <property type="entry name" value="UVRD / RECB / PCRA DNA HELICASE FAMILY MEMBER"/>
    <property type="match status" value="1"/>
</dbReference>
<name>A0A0R1VVL3_9LACO</name>
<reference evidence="7 8" key="1">
    <citation type="journal article" date="2015" name="Genome Announc.">
        <title>Expanding the biotechnology potential of lactobacilli through comparative genomics of 213 strains and associated genera.</title>
        <authorList>
            <person name="Sun Z."/>
            <person name="Harris H.M."/>
            <person name="McCann A."/>
            <person name="Guo C."/>
            <person name="Argimon S."/>
            <person name="Zhang W."/>
            <person name="Yang X."/>
            <person name="Jeffery I.B."/>
            <person name="Cooney J.C."/>
            <person name="Kagawa T.F."/>
            <person name="Liu W."/>
            <person name="Song Y."/>
            <person name="Salvetti E."/>
            <person name="Wrobel A."/>
            <person name="Rasinkangas P."/>
            <person name="Parkhill J."/>
            <person name="Rea M.C."/>
            <person name="O'Sullivan O."/>
            <person name="Ritari J."/>
            <person name="Douillard F.P."/>
            <person name="Paul Ross R."/>
            <person name="Yang R."/>
            <person name="Briner A.E."/>
            <person name="Felis G.E."/>
            <person name="de Vos W.M."/>
            <person name="Barrangou R."/>
            <person name="Klaenhammer T.R."/>
            <person name="Caufield P.W."/>
            <person name="Cui Y."/>
            <person name="Zhang H."/>
            <person name="O'Toole P.W."/>
        </authorList>
    </citation>
    <scope>NUCLEOTIDE SEQUENCE [LARGE SCALE GENOMIC DNA]</scope>
    <source>
        <strain evidence="7 8">DSM 5007</strain>
    </source>
</reference>
<organism evidence="7 8">
    <name type="scientific">Paucilactobacillus suebicus DSM 5007 = KCTC 3549</name>
    <dbReference type="NCBI Taxonomy" id="1423807"/>
    <lineage>
        <taxon>Bacteria</taxon>
        <taxon>Bacillati</taxon>
        <taxon>Bacillota</taxon>
        <taxon>Bacilli</taxon>
        <taxon>Lactobacillales</taxon>
        <taxon>Lactobacillaceae</taxon>
        <taxon>Paucilactobacillus</taxon>
    </lineage>
</organism>
<dbReference type="InterPro" id="IPR013986">
    <property type="entry name" value="DExx_box_DNA_helicase_dom_sf"/>
</dbReference>
<dbReference type="InterPro" id="IPR027785">
    <property type="entry name" value="UvrD-like_helicase_C"/>
</dbReference>
<dbReference type="AlphaFoldDB" id="A0A0R1VVL3"/>